<dbReference type="Gene3D" id="1.10.10.10">
    <property type="entry name" value="Winged helix-like DNA-binding domain superfamily/Winged helix DNA-binding domain"/>
    <property type="match status" value="1"/>
</dbReference>
<accession>A0ABT8H719</accession>
<dbReference type="PROSITE" id="PS50949">
    <property type="entry name" value="HTH_GNTR"/>
    <property type="match status" value="1"/>
</dbReference>
<keyword evidence="6" id="KW-1185">Reference proteome</keyword>
<evidence type="ECO:0000313" key="5">
    <source>
        <dbReference type="EMBL" id="MDN4516556.1"/>
    </source>
</evidence>
<evidence type="ECO:0000256" key="1">
    <source>
        <dbReference type="ARBA" id="ARBA00023015"/>
    </source>
</evidence>
<dbReference type="InterPro" id="IPR011711">
    <property type="entry name" value="GntR_C"/>
</dbReference>
<dbReference type="PANTHER" id="PTHR43537">
    <property type="entry name" value="TRANSCRIPTIONAL REGULATOR, GNTR FAMILY"/>
    <property type="match status" value="1"/>
</dbReference>
<protein>
    <submittedName>
        <fullName evidence="5">GntR family transcriptional regulator</fullName>
    </submittedName>
</protein>
<dbReference type="InterPro" id="IPR008920">
    <property type="entry name" value="TF_FadR/GntR_C"/>
</dbReference>
<dbReference type="InterPro" id="IPR036388">
    <property type="entry name" value="WH-like_DNA-bd_sf"/>
</dbReference>
<gene>
    <name evidence="5" type="ORF">QYF68_01790</name>
</gene>
<dbReference type="InterPro" id="IPR036390">
    <property type="entry name" value="WH_DNA-bd_sf"/>
</dbReference>
<sequence length="225" mass="24620">MSDRAILQPIAVPRSLSEDAADRIREQIVLGGFSQGEHLKEARIAEQLNVSRGPVREAFKILRAEGLLAEEPHRGTFVVSLTANDVRDIYQVRASIEELAVRLVCREHDPEALAALRTLVTGISEAAATGDASAVARADLAFHNGLCELSGNSRVHEVFLRYVPTIRGLLRLDERIMPSLDQVARQHEPIVDAIESGDEELAGRLAREHSLEAGRLLVALLDESA</sequence>
<dbReference type="Gene3D" id="1.20.120.530">
    <property type="entry name" value="GntR ligand-binding domain-like"/>
    <property type="match status" value="1"/>
</dbReference>
<dbReference type="RefSeq" id="WP_208674692.1">
    <property type="nucleotide sequence ID" value="NZ_CP070380.1"/>
</dbReference>
<keyword evidence="3" id="KW-0804">Transcription</keyword>
<evidence type="ECO:0000256" key="2">
    <source>
        <dbReference type="ARBA" id="ARBA00023125"/>
    </source>
</evidence>
<dbReference type="PANTHER" id="PTHR43537:SF45">
    <property type="entry name" value="GNTR FAMILY REGULATORY PROTEIN"/>
    <property type="match status" value="1"/>
</dbReference>
<organism evidence="5 6">
    <name type="scientific">Mycolicibacterium austroafricanum</name>
    <name type="common">Mycobacterium austroafricanum</name>
    <dbReference type="NCBI Taxonomy" id="39687"/>
    <lineage>
        <taxon>Bacteria</taxon>
        <taxon>Bacillati</taxon>
        <taxon>Actinomycetota</taxon>
        <taxon>Actinomycetes</taxon>
        <taxon>Mycobacteriales</taxon>
        <taxon>Mycobacteriaceae</taxon>
        <taxon>Mycolicibacterium</taxon>
    </lineage>
</organism>
<evidence type="ECO:0000256" key="3">
    <source>
        <dbReference type="ARBA" id="ARBA00023163"/>
    </source>
</evidence>
<keyword evidence="2" id="KW-0238">DNA-binding</keyword>
<reference evidence="5" key="1">
    <citation type="submission" date="2023-07" db="EMBL/GenBank/DDBJ databases">
        <title>Degradation of tert-butanol by M. austroafricanum TBA100.</title>
        <authorList>
            <person name="Helbich S."/>
            <person name="Vainshtein Y."/>
        </authorList>
    </citation>
    <scope>NUCLEOTIDE SEQUENCE</scope>
    <source>
        <strain evidence="5">TBA100</strain>
    </source>
</reference>
<dbReference type="CDD" id="cd07377">
    <property type="entry name" value="WHTH_GntR"/>
    <property type="match status" value="1"/>
</dbReference>
<dbReference type="InterPro" id="IPR000524">
    <property type="entry name" value="Tscrpt_reg_HTH_GntR"/>
</dbReference>
<dbReference type="SUPFAM" id="SSF46785">
    <property type="entry name" value="Winged helix' DNA-binding domain"/>
    <property type="match status" value="1"/>
</dbReference>
<dbReference type="SMART" id="SM00345">
    <property type="entry name" value="HTH_GNTR"/>
    <property type="match status" value="1"/>
</dbReference>
<proteinExistence type="predicted"/>
<dbReference type="SUPFAM" id="SSF48008">
    <property type="entry name" value="GntR ligand-binding domain-like"/>
    <property type="match status" value="1"/>
</dbReference>
<keyword evidence="1" id="KW-0805">Transcription regulation</keyword>
<name>A0ABT8H719_MYCAO</name>
<feature type="domain" description="HTH gntR-type" evidence="4">
    <location>
        <begin position="14"/>
        <end position="81"/>
    </location>
</feature>
<comment type="caution">
    <text evidence="5">The sequence shown here is derived from an EMBL/GenBank/DDBJ whole genome shotgun (WGS) entry which is preliminary data.</text>
</comment>
<dbReference type="EMBL" id="JAUHTC010000007">
    <property type="protein sequence ID" value="MDN4516556.1"/>
    <property type="molecule type" value="Genomic_DNA"/>
</dbReference>
<dbReference type="SMART" id="SM00895">
    <property type="entry name" value="FCD"/>
    <property type="match status" value="1"/>
</dbReference>
<dbReference type="Pfam" id="PF00392">
    <property type="entry name" value="GntR"/>
    <property type="match status" value="1"/>
</dbReference>
<dbReference type="Pfam" id="PF07729">
    <property type="entry name" value="FCD"/>
    <property type="match status" value="1"/>
</dbReference>
<evidence type="ECO:0000259" key="4">
    <source>
        <dbReference type="PROSITE" id="PS50949"/>
    </source>
</evidence>
<dbReference type="Proteomes" id="UP001172687">
    <property type="component" value="Unassembled WGS sequence"/>
</dbReference>
<evidence type="ECO:0000313" key="6">
    <source>
        <dbReference type="Proteomes" id="UP001172687"/>
    </source>
</evidence>